<name>A0ABU0SNP8_9ACTN</name>
<protein>
    <submittedName>
        <fullName evidence="1">Uncharacterized protein</fullName>
    </submittedName>
</protein>
<evidence type="ECO:0000313" key="1">
    <source>
        <dbReference type="EMBL" id="MDQ1025185.1"/>
    </source>
</evidence>
<accession>A0ABU0SNP8</accession>
<proteinExistence type="predicted"/>
<keyword evidence="2" id="KW-1185">Reference proteome</keyword>
<comment type="caution">
    <text evidence="1">The sequence shown here is derived from an EMBL/GenBank/DDBJ whole genome shotgun (WGS) entry which is preliminary data.</text>
</comment>
<sequence length="47" mass="5380">MKWKAFFKSQARNPRYLRDGDLITATITTPDGRIDLGEQRTPVTDAQ</sequence>
<organism evidence="1 2">
    <name type="scientific">Streptomyces umbrinus</name>
    <dbReference type="NCBI Taxonomy" id="67370"/>
    <lineage>
        <taxon>Bacteria</taxon>
        <taxon>Bacillati</taxon>
        <taxon>Actinomycetota</taxon>
        <taxon>Actinomycetes</taxon>
        <taxon>Kitasatosporales</taxon>
        <taxon>Streptomycetaceae</taxon>
        <taxon>Streptomyces</taxon>
        <taxon>Streptomyces phaeochromogenes group</taxon>
    </lineage>
</organism>
<gene>
    <name evidence="1" type="ORF">QF035_002767</name>
</gene>
<reference evidence="1 2" key="1">
    <citation type="submission" date="2023-07" db="EMBL/GenBank/DDBJ databases">
        <title>Comparative genomics of wheat-associated soil bacteria to identify genetic determinants of phenazine resistance.</title>
        <authorList>
            <person name="Mouncey N."/>
        </authorList>
    </citation>
    <scope>NUCLEOTIDE SEQUENCE [LARGE SCALE GENOMIC DNA]</scope>
    <source>
        <strain evidence="1 2">V2I4</strain>
    </source>
</reference>
<evidence type="ECO:0000313" key="2">
    <source>
        <dbReference type="Proteomes" id="UP001230328"/>
    </source>
</evidence>
<dbReference type="Proteomes" id="UP001230328">
    <property type="component" value="Unassembled WGS sequence"/>
</dbReference>
<dbReference type="EMBL" id="JAUSZI010000002">
    <property type="protein sequence ID" value="MDQ1025185.1"/>
    <property type="molecule type" value="Genomic_DNA"/>
</dbReference>